<dbReference type="CDD" id="cd17535">
    <property type="entry name" value="REC_NarL-like"/>
    <property type="match status" value="1"/>
</dbReference>
<gene>
    <name evidence="6" type="ORF">I5M07_06190</name>
</gene>
<comment type="caution">
    <text evidence="6">The sequence shown here is derived from an EMBL/GenBank/DDBJ whole genome shotgun (WGS) entry which is preliminary data.</text>
</comment>
<dbReference type="Gene3D" id="3.40.50.2300">
    <property type="match status" value="1"/>
</dbReference>
<dbReference type="GO" id="GO:0003677">
    <property type="term" value="F:DNA binding"/>
    <property type="evidence" value="ECO:0007669"/>
    <property type="project" value="UniProtKB-KW"/>
</dbReference>
<dbReference type="PROSITE" id="PS50110">
    <property type="entry name" value="RESPONSE_REGULATORY"/>
    <property type="match status" value="1"/>
</dbReference>
<dbReference type="EMBL" id="JAEHFV010000002">
    <property type="protein sequence ID" value="MBK0369425.1"/>
    <property type="molecule type" value="Genomic_DNA"/>
</dbReference>
<keyword evidence="7" id="KW-1185">Reference proteome</keyword>
<dbReference type="GO" id="GO:0000160">
    <property type="term" value="P:phosphorelay signal transduction system"/>
    <property type="evidence" value="ECO:0007669"/>
    <property type="project" value="InterPro"/>
</dbReference>
<organism evidence="6 7">
    <name type="scientific">Flavobacterium agrisoli</name>
    <dbReference type="NCBI Taxonomy" id="2793066"/>
    <lineage>
        <taxon>Bacteria</taxon>
        <taxon>Pseudomonadati</taxon>
        <taxon>Bacteroidota</taxon>
        <taxon>Flavobacteriia</taxon>
        <taxon>Flavobacteriales</taxon>
        <taxon>Flavobacteriaceae</taxon>
        <taxon>Flavobacterium</taxon>
    </lineage>
</organism>
<evidence type="ECO:0000259" key="5">
    <source>
        <dbReference type="PROSITE" id="PS50110"/>
    </source>
</evidence>
<dbReference type="Proteomes" id="UP000609172">
    <property type="component" value="Unassembled WGS sequence"/>
</dbReference>
<evidence type="ECO:0000313" key="7">
    <source>
        <dbReference type="Proteomes" id="UP000609172"/>
    </source>
</evidence>
<evidence type="ECO:0000256" key="4">
    <source>
        <dbReference type="PROSITE-ProRule" id="PRU00169"/>
    </source>
</evidence>
<dbReference type="PANTHER" id="PTHR43214:SF41">
    <property type="entry name" value="NITRATE_NITRITE RESPONSE REGULATOR PROTEIN NARP"/>
    <property type="match status" value="1"/>
</dbReference>
<dbReference type="SUPFAM" id="SSF52172">
    <property type="entry name" value="CheY-like"/>
    <property type="match status" value="1"/>
</dbReference>
<evidence type="ECO:0000256" key="2">
    <source>
        <dbReference type="ARBA" id="ARBA00023125"/>
    </source>
</evidence>
<evidence type="ECO:0000256" key="1">
    <source>
        <dbReference type="ARBA" id="ARBA00023015"/>
    </source>
</evidence>
<evidence type="ECO:0000313" key="6">
    <source>
        <dbReference type="EMBL" id="MBK0369425.1"/>
    </source>
</evidence>
<keyword evidence="1" id="KW-0805">Transcription regulation</keyword>
<keyword evidence="3" id="KW-0804">Transcription</keyword>
<accession>A0A934PM92</accession>
<evidence type="ECO:0000256" key="3">
    <source>
        <dbReference type="ARBA" id="ARBA00023163"/>
    </source>
</evidence>
<feature type="domain" description="Response regulatory" evidence="5">
    <location>
        <begin position="13"/>
        <end position="142"/>
    </location>
</feature>
<keyword evidence="2" id="KW-0238">DNA-binding</keyword>
<sequence>MSQKTVLETQNKRILIVDDHPFIIEGYKNAITRYKPEEFEFEIVQAKDCESAYKIITNSRAPFDIAFLDISMPAFEEMNLYSGADVAKLILQKMPNCKVVLLTMFTELLKIKTFIREINPLGLIIKNDLTFDELLLAFNKVINNELYYSESVLKILERSQNITIELDQFDREILFHLSKGTPLGDFAEYIPISTAAINRRLQDLKQIFDIKSGLDADLVQAAKSKGFI</sequence>
<dbReference type="InterPro" id="IPR001789">
    <property type="entry name" value="Sig_transdc_resp-reg_receiver"/>
</dbReference>
<dbReference type="SMART" id="SM00448">
    <property type="entry name" value="REC"/>
    <property type="match status" value="1"/>
</dbReference>
<dbReference type="RefSeq" id="WP_200105349.1">
    <property type="nucleotide sequence ID" value="NZ_JAEHFV010000002.1"/>
</dbReference>
<dbReference type="Pfam" id="PF00072">
    <property type="entry name" value="Response_reg"/>
    <property type="match status" value="1"/>
</dbReference>
<name>A0A934PM92_9FLAO</name>
<feature type="modified residue" description="4-aspartylphosphate" evidence="4">
    <location>
        <position position="69"/>
    </location>
</feature>
<protein>
    <submittedName>
        <fullName evidence="6">Response regulator transcription factor</fullName>
    </submittedName>
</protein>
<dbReference type="AlphaFoldDB" id="A0A934PM92"/>
<dbReference type="InterPro" id="IPR011006">
    <property type="entry name" value="CheY-like_superfamily"/>
</dbReference>
<reference evidence="6" key="1">
    <citation type="submission" date="2020-12" db="EMBL/GenBank/DDBJ databases">
        <title>Bacterial novel species Flavobacterium sp. SE-1-e isolated from soil.</title>
        <authorList>
            <person name="Jung H.-Y."/>
        </authorList>
    </citation>
    <scope>NUCLEOTIDE SEQUENCE</scope>
    <source>
        <strain evidence="6">SE-1-e</strain>
    </source>
</reference>
<proteinExistence type="predicted"/>
<dbReference type="PANTHER" id="PTHR43214">
    <property type="entry name" value="TWO-COMPONENT RESPONSE REGULATOR"/>
    <property type="match status" value="1"/>
</dbReference>
<dbReference type="InterPro" id="IPR058245">
    <property type="entry name" value="NreC/VraR/RcsB-like_REC"/>
</dbReference>
<keyword evidence="4" id="KW-0597">Phosphoprotein</keyword>
<dbReference type="InterPro" id="IPR039420">
    <property type="entry name" value="WalR-like"/>
</dbReference>